<feature type="transmembrane region" description="Helical" evidence="1">
    <location>
        <begin position="38"/>
        <end position="59"/>
    </location>
</feature>
<dbReference type="KEGG" id="kox:KOX_21460"/>
<keyword evidence="1" id="KW-0812">Transmembrane</keyword>
<feature type="transmembrane region" description="Helical" evidence="1">
    <location>
        <begin position="65"/>
        <end position="85"/>
    </location>
</feature>
<reference evidence="2 3" key="1">
    <citation type="journal article" date="2012" name="J. Bacteriol.">
        <title>Complete genome sequence of Klebsiella oxytoca KCTC 1686, used in production of 2,3-butanediol.</title>
        <authorList>
            <person name="Shin S.H."/>
            <person name="Kim S."/>
            <person name="Kim J.Y."/>
            <person name="Lee S."/>
            <person name="Um Y."/>
            <person name="Oh M.K."/>
            <person name="Kim Y.R."/>
            <person name="Lee J."/>
            <person name="Yang K.S."/>
        </authorList>
    </citation>
    <scope>NUCLEOTIDE SEQUENCE [LARGE SCALE GENOMIC DNA]</scope>
    <source>
        <strain evidence="3">ATCC 8724 / DSM 4798 / JCM 20051 / NBRC 3318 / NRRL B-199 / KCTC 1686</strain>
    </source>
</reference>
<dbReference type="AlphaFoldDB" id="A0A0H3H9T3"/>
<name>A0A0H3H9T3_KLEM8</name>
<dbReference type="Proteomes" id="UP000007843">
    <property type="component" value="Chromosome"/>
</dbReference>
<accession>A0A0H3H9T3</accession>
<dbReference type="HOGENOM" id="CLU_085010_0_0_6"/>
<dbReference type="PATRIC" id="fig|1006551.4.peg.4297"/>
<evidence type="ECO:0000313" key="3">
    <source>
        <dbReference type="Proteomes" id="UP000007843"/>
    </source>
</evidence>
<dbReference type="RefSeq" id="WP_014229517.1">
    <property type="nucleotide sequence ID" value="NC_016612.1"/>
</dbReference>
<keyword evidence="1" id="KW-1133">Transmembrane helix</keyword>
<evidence type="ECO:0000313" key="2">
    <source>
        <dbReference type="EMBL" id="AEX06012.1"/>
    </source>
</evidence>
<proteinExistence type="predicted"/>
<feature type="transmembrane region" description="Helical" evidence="1">
    <location>
        <begin position="129"/>
        <end position="149"/>
    </location>
</feature>
<gene>
    <name evidence="2" type="ordered locus">KOX_21460</name>
</gene>
<evidence type="ECO:0000256" key="1">
    <source>
        <dbReference type="SAM" id="Phobius"/>
    </source>
</evidence>
<feature type="transmembrane region" description="Helical" evidence="1">
    <location>
        <begin position="97"/>
        <end position="114"/>
    </location>
</feature>
<keyword evidence="1" id="KW-0472">Membrane</keyword>
<sequence length="206" mass="23720">MTVFKSLLFFLGAASACAFVVLCLWVDIHFWDYNISELSLTEIVQELVLTAIVFIHFRLAKQYNAMRYCHILVGGFFLAMLIRELDALFDLISHGSWLWFALTAALLALIYPLIHYRQTLAQLAQYTRTPWYGVLISGLLAILVFSRLFGMQGLWHAILNDGYVRVVKNVVEEGCESFGYMLCLTASFGHYRNFRGTWGRHHIEPR</sequence>
<protein>
    <submittedName>
        <fullName evidence="2">Putative transport protein</fullName>
    </submittedName>
</protein>
<dbReference type="PROSITE" id="PS51257">
    <property type="entry name" value="PROKAR_LIPOPROTEIN"/>
    <property type="match status" value="1"/>
</dbReference>
<feature type="transmembrane region" description="Helical" evidence="1">
    <location>
        <begin position="6"/>
        <end position="26"/>
    </location>
</feature>
<organism evidence="2 3">
    <name type="scientific">Klebsiella michiganensis (strain ATCC 8724 / DSM 4798 / JCM 20051 / NBRC 3318 / NRRL B-199 / KCTC 1686 / BUCSAV 143 / CCM 1901)</name>
    <dbReference type="NCBI Taxonomy" id="1006551"/>
    <lineage>
        <taxon>Bacteria</taxon>
        <taxon>Pseudomonadati</taxon>
        <taxon>Pseudomonadota</taxon>
        <taxon>Gammaproteobacteria</taxon>
        <taxon>Enterobacterales</taxon>
        <taxon>Enterobacteriaceae</taxon>
        <taxon>Klebsiella/Raoultella group</taxon>
        <taxon>Klebsiella</taxon>
    </lineage>
</organism>
<dbReference type="EMBL" id="CP003218">
    <property type="protein sequence ID" value="AEX06012.1"/>
    <property type="molecule type" value="Genomic_DNA"/>
</dbReference>